<proteinExistence type="predicted"/>
<organism evidence="2 3">
    <name type="scientific">Turnera subulata</name>
    <dbReference type="NCBI Taxonomy" id="218843"/>
    <lineage>
        <taxon>Eukaryota</taxon>
        <taxon>Viridiplantae</taxon>
        <taxon>Streptophyta</taxon>
        <taxon>Embryophyta</taxon>
        <taxon>Tracheophyta</taxon>
        <taxon>Spermatophyta</taxon>
        <taxon>Magnoliopsida</taxon>
        <taxon>eudicotyledons</taxon>
        <taxon>Gunneridae</taxon>
        <taxon>Pentapetalae</taxon>
        <taxon>rosids</taxon>
        <taxon>fabids</taxon>
        <taxon>Malpighiales</taxon>
        <taxon>Passifloraceae</taxon>
        <taxon>Turnera</taxon>
    </lineage>
</organism>
<comment type="caution">
    <text evidence="2">The sequence shown here is derived from an EMBL/GenBank/DDBJ whole genome shotgun (WGS) entry which is preliminary data.</text>
</comment>
<sequence>MEDEDPTRPAIGFPLGLTLLFLVLFCMGGLFACCIYWDRLRAFCGASSDLDIEADFDSPYKSTPPHMNSKQDEGDSRLVIMPGDEVPKFIAMACPCEHLRIQMITVKVEKQSSFSGASVLD</sequence>
<dbReference type="PANTHER" id="PTHR34291">
    <property type="entry name" value="HYDROXYPROLINE-RICH GLYCOPROTEIN FAMILY PROTEIN"/>
    <property type="match status" value="1"/>
</dbReference>
<dbReference type="OrthoDB" id="1936969at2759"/>
<keyword evidence="1" id="KW-0472">Membrane</keyword>
<dbReference type="PANTHER" id="PTHR34291:SF7">
    <property type="entry name" value="PROTEIN, PUTATIVE-RELATED"/>
    <property type="match status" value="1"/>
</dbReference>
<evidence type="ECO:0000256" key="1">
    <source>
        <dbReference type="SAM" id="Phobius"/>
    </source>
</evidence>
<name>A0A9Q0FZ11_9ROSI</name>
<dbReference type="AlphaFoldDB" id="A0A9Q0FZ11"/>
<protein>
    <submittedName>
        <fullName evidence="2">Uncharacterized protein</fullName>
    </submittedName>
</protein>
<keyword evidence="1" id="KW-0812">Transmembrane</keyword>
<accession>A0A9Q0FZ11</accession>
<evidence type="ECO:0000313" key="2">
    <source>
        <dbReference type="EMBL" id="KAJ4840340.1"/>
    </source>
</evidence>
<keyword evidence="3" id="KW-1185">Reference proteome</keyword>
<reference evidence="2" key="2">
    <citation type="journal article" date="2023" name="Plants (Basel)">
        <title>Annotation of the Turnera subulata (Passifloraceae) Draft Genome Reveals the S-Locus Evolved after the Divergence of Turneroideae from Passifloroideae in a Stepwise Manner.</title>
        <authorList>
            <person name="Henning P.M."/>
            <person name="Roalson E.H."/>
            <person name="Mir W."/>
            <person name="McCubbin A.G."/>
            <person name="Shore J.S."/>
        </authorList>
    </citation>
    <scope>NUCLEOTIDE SEQUENCE</scope>
    <source>
        <strain evidence="2">F60SS</strain>
    </source>
</reference>
<dbReference type="InterPro" id="IPR037699">
    <property type="entry name" value="At5g65660-like"/>
</dbReference>
<evidence type="ECO:0000313" key="3">
    <source>
        <dbReference type="Proteomes" id="UP001141552"/>
    </source>
</evidence>
<keyword evidence="1" id="KW-1133">Transmembrane helix</keyword>
<dbReference type="EMBL" id="JAKUCV010003063">
    <property type="protein sequence ID" value="KAJ4840340.1"/>
    <property type="molecule type" value="Genomic_DNA"/>
</dbReference>
<reference evidence="2" key="1">
    <citation type="submission" date="2022-02" db="EMBL/GenBank/DDBJ databases">
        <authorList>
            <person name="Henning P.M."/>
            <person name="McCubbin A.G."/>
            <person name="Shore J.S."/>
        </authorList>
    </citation>
    <scope>NUCLEOTIDE SEQUENCE</scope>
    <source>
        <strain evidence="2">F60SS</strain>
        <tissue evidence="2">Leaves</tissue>
    </source>
</reference>
<dbReference type="Proteomes" id="UP001141552">
    <property type="component" value="Unassembled WGS sequence"/>
</dbReference>
<feature type="transmembrane region" description="Helical" evidence="1">
    <location>
        <begin position="12"/>
        <end position="37"/>
    </location>
</feature>
<gene>
    <name evidence="2" type="ORF">Tsubulata_050708</name>
</gene>